<dbReference type="PANTHER" id="PTHR32089">
    <property type="entry name" value="METHYL-ACCEPTING CHEMOTAXIS PROTEIN MCPB"/>
    <property type="match status" value="1"/>
</dbReference>
<evidence type="ECO:0000256" key="1">
    <source>
        <dbReference type="ARBA" id="ARBA00023224"/>
    </source>
</evidence>
<dbReference type="CDD" id="cd06225">
    <property type="entry name" value="HAMP"/>
    <property type="match status" value="1"/>
</dbReference>
<dbReference type="Proteomes" id="UP000012313">
    <property type="component" value="Unassembled WGS sequence"/>
</dbReference>
<evidence type="ECO:0000313" key="10">
    <source>
        <dbReference type="Proteomes" id="UP000012313"/>
    </source>
</evidence>
<dbReference type="SUPFAM" id="SSF58104">
    <property type="entry name" value="Methyl-accepting chemotaxis protein (MCP) signaling domain"/>
    <property type="match status" value="1"/>
</dbReference>
<feature type="compositionally biased region" description="Basic and acidic residues" evidence="5">
    <location>
        <begin position="324"/>
        <end position="333"/>
    </location>
</feature>
<dbReference type="Gene3D" id="1.10.287.950">
    <property type="entry name" value="Methyl-accepting chemotaxis protein"/>
    <property type="match status" value="1"/>
</dbReference>
<keyword evidence="1 3" id="KW-0807">Transducer</keyword>
<gene>
    <name evidence="9" type="ORF">LEP1GSC060_0613</name>
</gene>
<evidence type="ECO:0000259" key="8">
    <source>
        <dbReference type="PROSITE" id="PS50885"/>
    </source>
</evidence>
<dbReference type="SMART" id="SM00283">
    <property type="entry name" value="MA"/>
    <property type="match status" value="1"/>
</dbReference>
<evidence type="ECO:0000256" key="3">
    <source>
        <dbReference type="PROSITE-ProRule" id="PRU00284"/>
    </source>
</evidence>
<feature type="coiled-coil region" evidence="4">
    <location>
        <begin position="360"/>
        <end position="387"/>
    </location>
</feature>
<proteinExistence type="inferred from homology"/>
<feature type="transmembrane region" description="Helical" evidence="6">
    <location>
        <begin position="21"/>
        <end position="49"/>
    </location>
</feature>
<evidence type="ECO:0000256" key="6">
    <source>
        <dbReference type="SAM" id="Phobius"/>
    </source>
</evidence>
<evidence type="ECO:0000256" key="2">
    <source>
        <dbReference type="ARBA" id="ARBA00029447"/>
    </source>
</evidence>
<evidence type="ECO:0000313" key="9">
    <source>
        <dbReference type="EMBL" id="EMY77721.1"/>
    </source>
</evidence>
<keyword evidence="6" id="KW-0812">Transmembrane</keyword>
<feature type="transmembrane region" description="Helical" evidence="6">
    <location>
        <begin position="109"/>
        <end position="132"/>
    </location>
</feature>
<comment type="similarity">
    <text evidence="2">Belongs to the methyl-accepting chemotaxis (MCP) protein family.</text>
</comment>
<keyword evidence="6" id="KW-1133">Transmembrane helix</keyword>
<accession>N1WBT4</accession>
<name>N1WBT4_9LEPT</name>
<dbReference type="EMBL" id="AOHC02000034">
    <property type="protein sequence ID" value="EMY77721.1"/>
    <property type="molecule type" value="Genomic_DNA"/>
</dbReference>
<evidence type="ECO:0000259" key="7">
    <source>
        <dbReference type="PROSITE" id="PS50111"/>
    </source>
</evidence>
<feature type="domain" description="HAMP" evidence="8">
    <location>
        <begin position="253"/>
        <end position="305"/>
    </location>
</feature>
<feature type="region of interest" description="Disordered" evidence="5">
    <location>
        <begin position="314"/>
        <end position="344"/>
    </location>
</feature>
<organism evidence="9 10">
    <name type="scientific">Leptospira weilii serovar Ranarum str. ICFT</name>
    <dbReference type="NCBI Taxonomy" id="1218598"/>
    <lineage>
        <taxon>Bacteria</taxon>
        <taxon>Pseudomonadati</taxon>
        <taxon>Spirochaetota</taxon>
        <taxon>Spirochaetia</taxon>
        <taxon>Leptospirales</taxon>
        <taxon>Leptospiraceae</taxon>
        <taxon>Leptospira</taxon>
    </lineage>
</organism>
<keyword evidence="4" id="KW-0175">Coiled coil</keyword>
<dbReference type="AlphaFoldDB" id="N1WBT4"/>
<dbReference type="PROSITE" id="PS50885">
    <property type="entry name" value="HAMP"/>
    <property type="match status" value="1"/>
</dbReference>
<feature type="transmembrane region" description="Helical" evidence="6">
    <location>
        <begin position="193"/>
        <end position="217"/>
    </location>
</feature>
<dbReference type="STRING" id="1218598.LEP1GSC060_0613"/>
<dbReference type="InterPro" id="IPR004089">
    <property type="entry name" value="MCPsignal_dom"/>
</dbReference>
<dbReference type="Pfam" id="PF00015">
    <property type="entry name" value="MCPsignal"/>
    <property type="match status" value="1"/>
</dbReference>
<dbReference type="PANTHER" id="PTHR32089:SF112">
    <property type="entry name" value="LYSOZYME-LIKE PROTEIN-RELATED"/>
    <property type="match status" value="1"/>
</dbReference>
<feature type="transmembrane region" description="Helical" evidence="6">
    <location>
        <begin position="152"/>
        <end position="173"/>
    </location>
</feature>
<feature type="domain" description="Methyl-accepting transducer" evidence="7">
    <location>
        <begin position="310"/>
        <end position="574"/>
    </location>
</feature>
<evidence type="ECO:0000256" key="4">
    <source>
        <dbReference type="SAM" id="Coils"/>
    </source>
</evidence>
<dbReference type="PROSITE" id="PS50111">
    <property type="entry name" value="CHEMOTAXIS_TRANSDUC_2"/>
    <property type="match status" value="1"/>
</dbReference>
<dbReference type="InterPro" id="IPR003660">
    <property type="entry name" value="HAMP_dom"/>
</dbReference>
<reference evidence="9" key="1">
    <citation type="submission" date="2013-03" db="EMBL/GenBank/DDBJ databases">
        <authorList>
            <person name="Harkins D.M."/>
            <person name="Durkin A.S."/>
            <person name="Brinkac L.M."/>
            <person name="Haft D.H."/>
            <person name="Selengut J.D."/>
            <person name="Sanka R."/>
            <person name="DePew J."/>
            <person name="Purushe J."/>
            <person name="Hartskeerl R.A."/>
            <person name="Ahmed A."/>
            <person name="van der Linden H."/>
            <person name="Goris M.G.A."/>
            <person name="Vinetz J.M."/>
            <person name="Sutton G.G."/>
            <person name="Nierman W.C."/>
            <person name="Fouts D.E."/>
        </authorList>
    </citation>
    <scope>NUCLEOTIDE SEQUENCE [LARGE SCALE GENOMIC DNA]</scope>
    <source>
        <strain evidence="9">ICFT</strain>
    </source>
</reference>
<sequence>MTFDLKIEYIMNHLESRKLRWKLTVGLELLTSILAVPLAVLFVISAGGYDFDQSIALIISSTISLTTSFVVPSVRFVILGKLFRNLEDKNWFLLDSKEKSEIKTKILNFPLYNTWFYVIQWCYGIFAAWRIMHLFFVPKTIESLPFAFLPAIIYPILGVSHFFLTESAFVVLLESDRLNEVQADSEKIKTVGVHTRIFSTISAIAVLPIIILGYLLFEETSGWIKLGDVTIPLILTLTFMLIAVGIASFQLSSTIRRNSKNMIQIFAEMSDGNLTHILPTVSSDELGSNSRALNEFVKRLRIIVKRVTREADKLSESSKTLGENTKELSEKMRNQAASSEEMSSSVEEITASIHSTASRAESQTRIAKKAQTSLAELEDRIRRVHTALLETKSDADRMKGETKSGEEALKGTQKAMEAIEGSTAKMGATMNVIREITDRIGLLSLNASIEAARAGEAGKGFAVVAQEIAKLGEQTQENAKRITAAIAEALSATKSGREVIESTQTVFQRIGDTVGVTLDRVSEVTLLSDSQLVASEQVRSAFTELSFSSDEISNHTQEQARTSEEFSKTIVAISETTDFLNDVVIRIDELAVKLNEQADKLKSEMEFFNT</sequence>
<dbReference type="GO" id="GO:0016020">
    <property type="term" value="C:membrane"/>
    <property type="evidence" value="ECO:0007669"/>
    <property type="project" value="InterPro"/>
</dbReference>
<dbReference type="GO" id="GO:0007165">
    <property type="term" value="P:signal transduction"/>
    <property type="evidence" value="ECO:0007669"/>
    <property type="project" value="UniProtKB-KW"/>
</dbReference>
<keyword evidence="6" id="KW-0472">Membrane</keyword>
<comment type="caution">
    <text evidence="9">The sequence shown here is derived from an EMBL/GenBank/DDBJ whole genome shotgun (WGS) entry which is preliminary data.</text>
</comment>
<keyword evidence="10" id="KW-1185">Reference proteome</keyword>
<feature type="transmembrane region" description="Helical" evidence="6">
    <location>
        <begin position="229"/>
        <end position="252"/>
    </location>
</feature>
<protein>
    <submittedName>
        <fullName evidence="9">Methyl-accepting chemotaxis protein signaling domain protein</fullName>
    </submittedName>
</protein>
<evidence type="ECO:0000256" key="5">
    <source>
        <dbReference type="SAM" id="MobiDB-lite"/>
    </source>
</evidence>
<feature type="transmembrane region" description="Helical" evidence="6">
    <location>
        <begin position="55"/>
        <end position="78"/>
    </location>
</feature>